<evidence type="ECO:0000256" key="6">
    <source>
        <dbReference type="ARBA" id="ARBA00023157"/>
    </source>
</evidence>
<dbReference type="Gene3D" id="1.10.530.10">
    <property type="match status" value="1"/>
</dbReference>
<sequence length="182" mass="20140">MKEGILKWLALLAMLQLALVDRAEGNRTFDRCTLALELDRLKISRQDIPRWVYIAQTKSNYRTHAKSSADQNGFRHYGIFQISEEFWCNSDKGTNKPCNVDCSKLISDDLQDSLKCAYIIQDEHGWDAWSIGEIDVDDCFEIKVAGGAAGGAARGSSGGSTGGSVEHCDSVCNDGGRRRVFL</sequence>
<evidence type="ECO:0000256" key="8">
    <source>
        <dbReference type="RuleBase" id="RU004440"/>
    </source>
</evidence>
<dbReference type="Proteomes" id="UP000504633">
    <property type="component" value="Unplaced"/>
</dbReference>
<comment type="catalytic activity">
    <reaction evidence="1">
        <text>Hydrolysis of (1-&gt;4)-beta-linkages between N-acetylmuramic acid and N-acetyl-D-glucosamine residues in a peptidoglycan and between N-acetyl-D-glucosamine residues in chitodextrins.</text>
        <dbReference type="EC" id="3.2.1.17"/>
    </reaction>
</comment>
<keyword evidence="7" id="KW-0326">Glycosidase</keyword>
<dbReference type="Pfam" id="PF00062">
    <property type="entry name" value="Lys"/>
    <property type="match status" value="1"/>
</dbReference>
<dbReference type="PROSITE" id="PS00128">
    <property type="entry name" value="GLYCOSYL_HYDROL_F22_1"/>
    <property type="match status" value="1"/>
</dbReference>
<keyword evidence="6" id="KW-1015">Disulfide bond</keyword>
<dbReference type="SMART" id="SM00263">
    <property type="entry name" value="LYZ1"/>
    <property type="match status" value="1"/>
</dbReference>
<keyword evidence="7" id="KW-0378">Hydrolase</keyword>
<dbReference type="OrthoDB" id="7871363at2759"/>
<name>A0A6J2T1A3_DROHY</name>
<evidence type="ECO:0000256" key="1">
    <source>
        <dbReference type="ARBA" id="ARBA00000632"/>
    </source>
</evidence>
<accession>A0A6J2T1A3</accession>
<keyword evidence="5 9" id="KW-0732">Signal</keyword>
<proteinExistence type="inferred from homology"/>
<dbReference type="GO" id="GO:0003796">
    <property type="term" value="F:lysozyme activity"/>
    <property type="evidence" value="ECO:0007669"/>
    <property type="project" value="UniProtKB-EC"/>
</dbReference>
<evidence type="ECO:0000256" key="3">
    <source>
        <dbReference type="ARBA" id="ARBA00022529"/>
    </source>
</evidence>
<feature type="domain" description="Glycosyl hydrolases family 22 (GH22)" evidence="10">
    <location>
        <begin position="98"/>
        <end position="116"/>
    </location>
</feature>
<keyword evidence="4" id="KW-0081">Bacteriolytic enzyme</keyword>
<feature type="chain" id="PRO_5027097097" description="lysozyme" evidence="9">
    <location>
        <begin position="26"/>
        <end position="182"/>
    </location>
</feature>
<dbReference type="AlphaFoldDB" id="A0A6J2T1A3"/>
<dbReference type="PRINTS" id="PR00135">
    <property type="entry name" value="LYZLACT"/>
</dbReference>
<dbReference type="GO" id="GO:0042742">
    <property type="term" value="P:defense response to bacterium"/>
    <property type="evidence" value="ECO:0007669"/>
    <property type="project" value="UniProtKB-KW"/>
</dbReference>
<dbReference type="SUPFAM" id="SSF53955">
    <property type="entry name" value="Lysozyme-like"/>
    <property type="match status" value="1"/>
</dbReference>
<evidence type="ECO:0000256" key="2">
    <source>
        <dbReference type="ARBA" id="ARBA00012732"/>
    </source>
</evidence>
<comment type="similarity">
    <text evidence="8">Belongs to the glycosyl hydrolase 22 family.</text>
</comment>
<evidence type="ECO:0000259" key="10">
    <source>
        <dbReference type="PROSITE" id="PS00128"/>
    </source>
</evidence>
<keyword evidence="3" id="KW-0929">Antimicrobial</keyword>
<organism evidence="11 12">
    <name type="scientific">Drosophila hydei</name>
    <name type="common">Fruit fly</name>
    <dbReference type="NCBI Taxonomy" id="7224"/>
    <lineage>
        <taxon>Eukaryota</taxon>
        <taxon>Metazoa</taxon>
        <taxon>Ecdysozoa</taxon>
        <taxon>Arthropoda</taxon>
        <taxon>Hexapoda</taxon>
        <taxon>Insecta</taxon>
        <taxon>Pterygota</taxon>
        <taxon>Neoptera</taxon>
        <taxon>Endopterygota</taxon>
        <taxon>Diptera</taxon>
        <taxon>Brachycera</taxon>
        <taxon>Muscomorpha</taxon>
        <taxon>Ephydroidea</taxon>
        <taxon>Drosophilidae</taxon>
        <taxon>Drosophila</taxon>
    </lineage>
</organism>
<dbReference type="OMA" id="FQISDGW"/>
<gene>
    <name evidence="12" type="primary">LOC111601208</name>
</gene>
<reference evidence="12" key="1">
    <citation type="submission" date="2025-08" db="UniProtKB">
        <authorList>
            <consortium name="RefSeq"/>
        </authorList>
    </citation>
    <scope>IDENTIFICATION</scope>
    <source>
        <strain evidence="12">15085-1641.00</strain>
        <tissue evidence="12">Whole body</tissue>
    </source>
</reference>
<dbReference type="InterPro" id="IPR001916">
    <property type="entry name" value="Glyco_hydro_22"/>
</dbReference>
<evidence type="ECO:0000256" key="5">
    <source>
        <dbReference type="ARBA" id="ARBA00022729"/>
    </source>
</evidence>
<evidence type="ECO:0000313" key="11">
    <source>
        <dbReference type="Proteomes" id="UP000504633"/>
    </source>
</evidence>
<dbReference type="RefSeq" id="XP_030081929.1">
    <property type="nucleotide sequence ID" value="XM_030226069.1"/>
</dbReference>
<evidence type="ECO:0000256" key="9">
    <source>
        <dbReference type="SAM" id="SignalP"/>
    </source>
</evidence>
<evidence type="ECO:0000256" key="4">
    <source>
        <dbReference type="ARBA" id="ARBA00022638"/>
    </source>
</evidence>
<protein>
    <recommendedName>
        <fullName evidence="2">lysozyme</fullName>
        <ecNumber evidence="2">3.2.1.17</ecNumber>
    </recommendedName>
</protein>
<dbReference type="PANTHER" id="PTHR11407">
    <property type="entry name" value="LYSOZYME C"/>
    <property type="match status" value="1"/>
</dbReference>
<keyword evidence="11" id="KW-1185">Reference proteome</keyword>
<dbReference type="PROSITE" id="PS51348">
    <property type="entry name" value="GLYCOSYL_HYDROL_F22_2"/>
    <property type="match status" value="1"/>
</dbReference>
<feature type="signal peptide" evidence="9">
    <location>
        <begin position="1"/>
        <end position="25"/>
    </location>
</feature>
<evidence type="ECO:0000313" key="12">
    <source>
        <dbReference type="RefSeq" id="XP_030081929.1"/>
    </source>
</evidence>
<evidence type="ECO:0000256" key="7">
    <source>
        <dbReference type="ARBA" id="ARBA00023295"/>
    </source>
</evidence>
<dbReference type="KEGG" id="dhe:111601208"/>
<dbReference type="GO" id="GO:0031640">
    <property type="term" value="P:killing of cells of another organism"/>
    <property type="evidence" value="ECO:0007669"/>
    <property type="project" value="UniProtKB-KW"/>
</dbReference>
<dbReference type="GeneID" id="111601208"/>
<dbReference type="EC" id="3.2.1.17" evidence="2"/>
<dbReference type="InterPro" id="IPR019799">
    <property type="entry name" value="Glyco_hydro_22_CS"/>
</dbReference>
<dbReference type="InterPro" id="IPR023346">
    <property type="entry name" value="Lysozyme-like_dom_sf"/>
</dbReference>
<dbReference type="PANTHER" id="PTHR11407:SF36">
    <property type="entry name" value="GEO02684P1-RELATED"/>
    <property type="match status" value="1"/>
</dbReference>